<keyword evidence="4" id="KW-1185">Reference proteome</keyword>
<dbReference type="GO" id="GO:0046872">
    <property type="term" value="F:metal ion binding"/>
    <property type="evidence" value="ECO:0007669"/>
    <property type="project" value="UniProtKB-ARBA"/>
</dbReference>
<gene>
    <name evidence="3" type="ORF">CONCODRAFT_2294</name>
</gene>
<dbReference type="AlphaFoldDB" id="A0A137PIB8"/>
<dbReference type="Proteomes" id="UP000070444">
    <property type="component" value="Unassembled WGS sequence"/>
</dbReference>
<evidence type="ECO:0000313" key="4">
    <source>
        <dbReference type="Proteomes" id="UP000070444"/>
    </source>
</evidence>
<dbReference type="EMBL" id="KQ964421">
    <property type="protein sequence ID" value="KXN74729.1"/>
    <property type="molecule type" value="Genomic_DNA"/>
</dbReference>
<dbReference type="OrthoDB" id="445007at2759"/>
<comment type="similarity">
    <text evidence="2">Belongs to the PhyH family.</text>
</comment>
<name>A0A137PIB8_CONC2</name>
<dbReference type="PANTHER" id="PTHR20883">
    <property type="entry name" value="PHYTANOYL-COA DIOXYGENASE DOMAIN CONTAINING 1"/>
    <property type="match status" value="1"/>
</dbReference>
<accession>A0A137PIB8</accession>
<dbReference type="Gene3D" id="2.60.120.620">
    <property type="entry name" value="q2cbj1_9rhob like domain"/>
    <property type="match status" value="2"/>
</dbReference>
<evidence type="ECO:0000313" key="3">
    <source>
        <dbReference type="EMBL" id="KXN74729.1"/>
    </source>
</evidence>
<reference evidence="3 4" key="1">
    <citation type="journal article" date="2015" name="Genome Biol. Evol.">
        <title>Phylogenomic analyses indicate that early fungi evolved digesting cell walls of algal ancestors of land plants.</title>
        <authorList>
            <person name="Chang Y."/>
            <person name="Wang S."/>
            <person name="Sekimoto S."/>
            <person name="Aerts A.L."/>
            <person name="Choi C."/>
            <person name="Clum A."/>
            <person name="LaButti K.M."/>
            <person name="Lindquist E.A."/>
            <person name="Yee Ngan C."/>
            <person name="Ohm R.A."/>
            <person name="Salamov A.A."/>
            <person name="Grigoriev I.V."/>
            <person name="Spatafora J.W."/>
            <person name="Berbee M.L."/>
        </authorList>
    </citation>
    <scope>NUCLEOTIDE SEQUENCE [LARGE SCALE GENOMIC DNA]</scope>
    <source>
        <strain evidence="3 4">NRRL 28638</strain>
    </source>
</reference>
<dbReference type="OMA" id="AMCVHRD"/>
<evidence type="ECO:0008006" key="5">
    <source>
        <dbReference type="Google" id="ProtNLM"/>
    </source>
</evidence>
<evidence type="ECO:0000256" key="2">
    <source>
        <dbReference type="ARBA" id="ARBA00005830"/>
    </source>
</evidence>
<dbReference type="PANTHER" id="PTHR20883:SF48">
    <property type="entry name" value="ECTOINE DIOXYGENASE"/>
    <property type="match status" value="1"/>
</dbReference>
<sequence length="250" mass="29255">MSLTEDQINQFLTNGYLVLDSFLDKIELEEFKEECDNILQYIKHKNLDVIRDLGCIIEPWIIYFTKLIDQSTLQSYNNYKVDINDFENLRAWGSEFNLVEFIKKRIINLVKGLFLNVNDSCKEVYLFNEQYIVKPSDIATKFQLHKDSEHLPNYCKKVFNLAVWINLDAINESSGYFNFASLNNPQAITQLKLPPGSIVLIHSECPHYSDPNNSNSLRRAYMLQLTQKPLYYEENDNLNELISMGVKIKF</sequence>
<comment type="cofactor">
    <cofactor evidence="1">
        <name>Fe cation</name>
        <dbReference type="ChEBI" id="CHEBI:24875"/>
    </cofactor>
</comment>
<dbReference type="SUPFAM" id="SSF51197">
    <property type="entry name" value="Clavaminate synthase-like"/>
    <property type="match status" value="1"/>
</dbReference>
<dbReference type="GO" id="GO:0016491">
    <property type="term" value="F:oxidoreductase activity"/>
    <property type="evidence" value="ECO:0007669"/>
    <property type="project" value="UniProtKB-ARBA"/>
</dbReference>
<dbReference type="Pfam" id="PF05721">
    <property type="entry name" value="PhyH"/>
    <property type="match status" value="1"/>
</dbReference>
<protein>
    <recommendedName>
        <fullName evidence="5">Prolyl 4-hydroxylase alpha subunit domain-containing protein</fullName>
    </recommendedName>
</protein>
<organism evidence="3 4">
    <name type="scientific">Conidiobolus coronatus (strain ATCC 28846 / CBS 209.66 / NRRL 28638)</name>
    <name type="common">Delacroixia coronata</name>
    <dbReference type="NCBI Taxonomy" id="796925"/>
    <lineage>
        <taxon>Eukaryota</taxon>
        <taxon>Fungi</taxon>
        <taxon>Fungi incertae sedis</taxon>
        <taxon>Zoopagomycota</taxon>
        <taxon>Entomophthoromycotina</taxon>
        <taxon>Entomophthoromycetes</taxon>
        <taxon>Entomophthorales</taxon>
        <taxon>Ancylistaceae</taxon>
        <taxon>Conidiobolus</taxon>
    </lineage>
</organism>
<proteinExistence type="inferred from homology"/>
<dbReference type="STRING" id="796925.A0A137PIB8"/>
<evidence type="ECO:0000256" key="1">
    <source>
        <dbReference type="ARBA" id="ARBA00001962"/>
    </source>
</evidence>
<dbReference type="InterPro" id="IPR008775">
    <property type="entry name" value="Phytyl_CoA_dOase-like"/>
</dbReference>